<dbReference type="SUPFAM" id="SSF50729">
    <property type="entry name" value="PH domain-like"/>
    <property type="match status" value="2"/>
</dbReference>
<proteinExistence type="predicted"/>
<protein>
    <recommendedName>
        <fullName evidence="1">PH domain-containing protein</fullName>
    </recommendedName>
</protein>
<dbReference type="AlphaFoldDB" id="A0A9P8TC07"/>
<dbReference type="FunFam" id="2.30.29.30:FF:000286">
    <property type="entry name" value="PH-protein kinase domain containing protein"/>
    <property type="match status" value="1"/>
</dbReference>
<organism evidence="2 3">
    <name type="scientific">Wickerhamomyces mucosus</name>
    <dbReference type="NCBI Taxonomy" id="1378264"/>
    <lineage>
        <taxon>Eukaryota</taxon>
        <taxon>Fungi</taxon>
        <taxon>Dikarya</taxon>
        <taxon>Ascomycota</taxon>
        <taxon>Saccharomycotina</taxon>
        <taxon>Saccharomycetes</taxon>
        <taxon>Phaffomycetales</taxon>
        <taxon>Wickerhamomycetaceae</taxon>
        <taxon>Wickerhamomyces</taxon>
    </lineage>
</organism>
<dbReference type="InterPro" id="IPR051707">
    <property type="entry name" value="PI-Interact_SigTrans_Reg"/>
</dbReference>
<evidence type="ECO:0000313" key="3">
    <source>
        <dbReference type="Proteomes" id="UP000769528"/>
    </source>
</evidence>
<reference evidence="2" key="2">
    <citation type="submission" date="2021-01" db="EMBL/GenBank/DDBJ databases">
        <authorList>
            <person name="Schikora-Tamarit M.A."/>
        </authorList>
    </citation>
    <scope>NUCLEOTIDE SEQUENCE</scope>
    <source>
        <strain evidence="2">CBS6341</strain>
    </source>
</reference>
<dbReference type="PANTHER" id="PTHR14336:SF8">
    <property type="entry name" value="PROTEIN OPY1"/>
    <property type="match status" value="1"/>
</dbReference>
<feature type="domain" description="PH" evidence="1">
    <location>
        <begin position="13"/>
        <end position="106"/>
    </location>
</feature>
<feature type="domain" description="PH" evidence="1">
    <location>
        <begin position="241"/>
        <end position="341"/>
    </location>
</feature>
<dbReference type="InterPro" id="IPR001849">
    <property type="entry name" value="PH_domain"/>
</dbReference>
<dbReference type="Proteomes" id="UP000769528">
    <property type="component" value="Unassembled WGS sequence"/>
</dbReference>
<dbReference type="PROSITE" id="PS50003">
    <property type="entry name" value="PH_DOMAIN"/>
    <property type="match status" value="2"/>
</dbReference>
<dbReference type="PANTHER" id="PTHR14336">
    <property type="entry name" value="TANDEM PH DOMAIN CONTAINING PROTEIN"/>
    <property type="match status" value="1"/>
</dbReference>
<dbReference type="CDD" id="cd13299">
    <property type="entry name" value="PH2_PH_fungal"/>
    <property type="match status" value="1"/>
</dbReference>
<accession>A0A9P8TC07</accession>
<sequence>MSKELEPSLNEHEILYSSYLSKRNKSHNWQKKWFVLRPNQLAYYKDSKEYKASKVIPTHEILSITEIPDNHKFHFIIVTSLRIYHLRANDSKDYEYWIKLLKKIIDEDHTPFPKLMNSEKGKNILSQNILNVESTIGDNGFEFVKPRIQRDISLSSPETELELENELQNLHFFGTDDNFTSGPGSDTGGLQSINRSQTSLQNINISQTPQIPTPIQEADEFQKSDQDVIYYNSFSRENPEHIIDRGYLYRLKKRYNKWKKYYILLTNRYLYFFKSIKDYENNKICKSIDLDKIIDTVELDPLSRTKLHCMLIITPLKRIRFCAESEEDLTKWLVLLKTIIKIRREAVSSQQANI</sequence>
<dbReference type="OrthoDB" id="2157866at2759"/>
<evidence type="ECO:0000313" key="2">
    <source>
        <dbReference type="EMBL" id="KAH3672741.1"/>
    </source>
</evidence>
<comment type="caution">
    <text evidence="2">The sequence shown here is derived from an EMBL/GenBank/DDBJ whole genome shotgun (WGS) entry which is preliminary data.</text>
</comment>
<dbReference type="Gene3D" id="2.30.29.30">
    <property type="entry name" value="Pleckstrin-homology domain (PH domain)/Phosphotyrosine-binding domain (PTB)"/>
    <property type="match status" value="2"/>
</dbReference>
<dbReference type="InterPro" id="IPR011993">
    <property type="entry name" value="PH-like_dom_sf"/>
</dbReference>
<gene>
    <name evidence="2" type="ORF">WICMUC_004147</name>
</gene>
<reference evidence="2" key="1">
    <citation type="journal article" date="2021" name="Open Biol.">
        <title>Shared evolutionary footprints suggest mitochondrial oxidative damage underlies multiple complex I losses in fungi.</title>
        <authorList>
            <person name="Schikora-Tamarit M.A."/>
            <person name="Marcet-Houben M."/>
            <person name="Nosek J."/>
            <person name="Gabaldon T."/>
        </authorList>
    </citation>
    <scope>NUCLEOTIDE SEQUENCE</scope>
    <source>
        <strain evidence="2">CBS6341</strain>
    </source>
</reference>
<dbReference type="EMBL" id="JAEUBF010001113">
    <property type="protein sequence ID" value="KAH3672741.1"/>
    <property type="molecule type" value="Genomic_DNA"/>
</dbReference>
<dbReference type="Pfam" id="PF00169">
    <property type="entry name" value="PH"/>
    <property type="match status" value="2"/>
</dbReference>
<keyword evidence="3" id="KW-1185">Reference proteome</keyword>
<name>A0A9P8TC07_9ASCO</name>
<evidence type="ECO:0000259" key="1">
    <source>
        <dbReference type="PROSITE" id="PS50003"/>
    </source>
</evidence>
<dbReference type="SMART" id="SM00233">
    <property type="entry name" value="PH"/>
    <property type="match status" value="2"/>
</dbReference>